<gene>
    <name evidence="3" type="ORF">CDL12_10223</name>
</gene>
<comment type="caution">
    <text evidence="3">The sequence shown here is derived from an EMBL/GenBank/DDBJ whole genome shotgun (WGS) entry which is preliminary data.</text>
</comment>
<evidence type="ECO:0000313" key="3">
    <source>
        <dbReference type="EMBL" id="PIN17116.1"/>
    </source>
</evidence>
<dbReference type="PANTHER" id="PTHR34222">
    <property type="entry name" value="GAG_PRE-INTEGRS DOMAIN-CONTAINING PROTEIN"/>
    <property type="match status" value="1"/>
</dbReference>
<feature type="compositionally biased region" description="Basic residues" evidence="1">
    <location>
        <begin position="171"/>
        <end position="180"/>
    </location>
</feature>
<dbReference type="OrthoDB" id="913992at2759"/>
<sequence length="248" mass="27741">MDIAKSMWEDLRDLFSQGIGPRIYELKTHEVELRQEGLIVAAYYTKLKGIWDELGNYSKLSNSTCGLGQEFLKEREDLRTYYFFIGLNSSMYGTIRSQILSIYLLLSLSIVYAMVAQEERHEMQQLFCSHCNKSGHDVSQCYKIIGYPVDWGQRRKGTDHGKRQNEGPNIKRSHSAHHAAHQGGGVSGSSSSNGANIIGPGTNSIVSVPVLTLEHITALLSLLETSKRGAKTLSGPHFEESDLKWVSF</sequence>
<organism evidence="3 4">
    <name type="scientific">Handroanthus impetiginosus</name>
    <dbReference type="NCBI Taxonomy" id="429701"/>
    <lineage>
        <taxon>Eukaryota</taxon>
        <taxon>Viridiplantae</taxon>
        <taxon>Streptophyta</taxon>
        <taxon>Embryophyta</taxon>
        <taxon>Tracheophyta</taxon>
        <taxon>Spermatophyta</taxon>
        <taxon>Magnoliopsida</taxon>
        <taxon>eudicotyledons</taxon>
        <taxon>Gunneridae</taxon>
        <taxon>Pentapetalae</taxon>
        <taxon>asterids</taxon>
        <taxon>lamiids</taxon>
        <taxon>Lamiales</taxon>
        <taxon>Bignoniaceae</taxon>
        <taxon>Crescentiina</taxon>
        <taxon>Tabebuia alliance</taxon>
        <taxon>Handroanthus</taxon>
    </lineage>
</organism>
<evidence type="ECO:0000256" key="1">
    <source>
        <dbReference type="SAM" id="MobiDB-lite"/>
    </source>
</evidence>
<feature type="region of interest" description="Disordered" evidence="1">
    <location>
        <begin position="153"/>
        <end position="194"/>
    </location>
</feature>
<keyword evidence="2" id="KW-0812">Transmembrane</keyword>
<evidence type="ECO:0000313" key="4">
    <source>
        <dbReference type="Proteomes" id="UP000231279"/>
    </source>
</evidence>
<dbReference type="STRING" id="429701.A0A2G9HHW7"/>
<protein>
    <recommendedName>
        <fullName evidence="5">Retrotransposon gag domain-containing protein</fullName>
    </recommendedName>
</protein>
<keyword evidence="4" id="KW-1185">Reference proteome</keyword>
<name>A0A2G9HHW7_9LAMI</name>
<feature type="compositionally biased region" description="Basic and acidic residues" evidence="1">
    <location>
        <begin position="153"/>
        <end position="165"/>
    </location>
</feature>
<dbReference type="AlphaFoldDB" id="A0A2G9HHW7"/>
<evidence type="ECO:0008006" key="5">
    <source>
        <dbReference type="Google" id="ProtNLM"/>
    </source>
</evidence>
<evidence type="ECO:0000256" key="2">
    <source>
        <dbReference type="SAM" id="Phobius"/>
    </source>
</evidence>
<keyword evidence="2" id="KW-0472">Membrane</keyword>
<accession>A0A2G9HHW7</accession>
<reference evidence="4" key="1">
    <citation type="journal article" date="2018" name="Gigascience">
        <title>Genome assembly of the Pink Ipe (Handroanthus impetiginosus, Bignoniaceae), a highly valued, ecologically keystone Neotropical timber forest tree.</title>
        <authorList>
            <person name="Silva-Junior O.B."/>
            <person name="Grattapaglia D."/>
            <person name="Novaes E."/>
            <person name="Collevatti R.G."/>
        </authorList>
    </citation>
    <scope>NUCLEOTIDE SEQUENCE [LARGE SCALE GENOMIC DNA]</scope>
    <source>
        <strain evidence="4">cv. UFG-1</strain>
    </source>
</reference>
<feature type="transmembrane region" description="Helical" evidence="2">
    <location>
        <begin position="95"/>
        <end position="115"/>
    </location>
</feature>
<dbReference type="PANTHER" id="PTHR34222:SF28">
    <property type="entry name" value="CCHC-TYPE DOMAIN-CONTAINING PROTEIN"/>
    <property type="match status" value="1"/>
</dbReference>
<proteinExistence type="predicted"/>
<keyword evidence="2" id="KW-1133">Transmembrane helix</keyword>
<dbReference type="Proteomes" id="UP000231279">
    <property type="component" value="Unassembled WGS sequence"/>
</dbReference>
<dbReference type="EMBL" id="NKXS01001731">
    <property type="protein sequence ID" value="PIN17116.1"/>
    <property type="molecule type" value="Genomic_DNA"/>
</dbReference>